<evidence type="ECO:0000313" key="3">
    <source>
        <dbReference type="EMBL" id="OLF09460.1"/>
    </source>
</evidence>
<dbReference type="OrthoDB" id="327733at2"/>
<dbReference type="Proteomes" id="UP000185696">
    <property type="component" value="Unassembled WGS sequence"/>
</dbReference>
<keyword evidence="4" id="KW-1185">Reference proteome</keyword>
<dbReference type="Gene3D" id="3.60.21.70">
    <property type="entry name" value="PhoD-like phosphatase"/>
    <property type="match status" value="1"/>
</dbReference>
<evidence type="ECO:0000259" key="2">
    <source>
        <dbReference type="Pfam" id="PF16655"/>
    </source>
</evidence>
<dbReference type="PANTHER" id="PTHR43606">
    <property type="entry name" value="PHOSPHATASE, PUTATIVE (AFU_ORTHOLOGUE AFUA_6G08710)-RELATED"/>
    <property type="match status" value="1"/>
</dbReference>
<dbReference type="Gene3D" id="2.60.40.380">
    <property type="entry name" value="Purple acid phosphatase-like, N-terminal"/>
    <property type="match status" value="1"/>
</dbReference>
<sequence>MVDPLLDRRSVLRAATVGTAATVAASTVAAGTVAAGTVLASATPSAASPAPVFAHGVASGDPLPDAVLLWTRVTPTPEATPGSGLGPAVEVAWEIATDPTFGTLAGSGTVTTGPDRDHTVKVDATGLHPATTYHYRFRVAGTTSATGTTRTAPATDAAVSRLRFGVVSCSNWQEGHFAAYRYLAERGDLDAVLHLGDYLYEYGAAAGAVRQHDPATEMITLADYRRRHAQYKTDEHLRRLHAACPFIATWDDHEVANDAWSGGAQNHQPDTEGDYATRRAAAHQAYFEWMPVRNQADRLYRRLRFGLLAEITMLDLRSYRSQQVPPFDGGTDDPNRTLTGAEQLAWLQQGLVSSGAQWKLVGNSVMVAPVLVPPLPADLLGPLLELLGLPREGGVVNPDQWDGYAADRRRLLTTIADNDVTDTVFLTGDIHSAWASDVPRDAGLYPLSPSVATEFVCTSVSSDNIDDIAGVPPRTVGPVVEGALTTLNRHIKWVEVDSHGASVLEVTPAGAQMDWYFVANKDDAASAVSYARSYRVRAGTQRVARVWSPIGGESAS</sequence>
<dbReference type="InterPro" id="IPR032093">
    <property type="entry name" value="PhoD_N"/>
</dbReference>
<dbReference type="InterPro" id="IPR052900">
    <property type="entry name" value="Phospholipid_Metab_Enz"/>
</dbReference>
<dbReference type="Pfam" id="PF09423">
    <property type="entry name" value="PhoD"/>
    <property type="match status" value="1"/>
</dbReference>
<name>A0A7Z0WM53_9PSEU</name>
<evidence type="ECO:0000313" key="4">
    <source>
        <dbReference type="Proteomes" id="UP000185696"/>
    </source>
</evidence>
<reference evidence="3 4" key="1">
    <citation type="submission" date="2016-12" db="EMBL/GenBank/DDBJ databases">
        <title>The draft genome sequence of Actinophytocola xinjiangensis.</title>
        <authorList>
            <person name="Wang W."/>
            <person name="Yuan L."/>
        </authorList>
    </citation>
    <scope>NUCLEOTIDE SEQUENCE [LARGE SCALE GENOMIC DNA]</scope>
    <source>
        <strain evidence="3 4">CGMCC 4.4663</strain>
    </source>
</reference>
<dbReference type="InterPro" id="IPR006311">
    <property type="entry name" value="TAT_signal"/>
</dbReference>
<organism evidence="3 4">
    <name type="scientific">Actinophytocola xinjiangensis</name>
    <dbReference type="NCBI Taxonomy" id="485602"/>
    <lineage>
        <taxon>Bacteria</taxon>
        <taxon>Bacillati</taxon>
        <taxon>Actinomycetota</taxon>
        <taxon>Actinomycetes</taxon>
        <taxon>Pseudonocardiales</taxon>
        <taxon>Pseudonocardiaceae</taxon>
    </lineage>
</organism>
<dbReference type="EMBL" id="MSIF01000009">
    <property type="protein sequence ID" value="OLF09460.1"/>
    <property type="molecule type" value="Genomic_DNA"/>
</dbReference>
<protein>
    <submittedName>
        <fullName evidence="3">Alkaline phosphatase</fullName>
    </submittedName>
</protein>
<dbReference type="CDD" id="cd07389">
    <property type="entry name" value="MPP_PhoD"/>
    <property type="match status" value="1"/>
</dbReference>
<gene>
    <name evidence="3" type="ORF">BLA60_20090</name>
</gene>
<dbReference type="SUPFAM" id="SSF56300">
    <property type="entry name" value="Metallo-dependent phosphatases"/>
    <property type="match status" value="1"/>
</dbReference>
<comment type="caution">
    <text evidence="3">The sequence shown here is derived from an EMBL/GenBank/DDBJ whole genome shotgun (WGS) entry which is preliminary data.</text>
</comment>
<dbReference type="RefSeq" id="WP_075134452.1">
    <property type="nucleotide sequence ID" value="NZ_MSIF01000009.1"/>
</dbReference>
<proteinExistence type="predicted"/>
<feature type="domain" description="PhoD-like phosphatase metallophosphatase" evidence="1">
    <location>
        <begin position="164"/>
        <end position="515"/>
    </location>
</feature>
<dbReference type="InterPro" id="IPR029052">
    <property type="entry name" value="Metallo-depent_PP-like"/>
</dbReference>
<dbReference type="PANTHER" id="PTHR43606:SF2">
    <property type="entry name" value="ALKALINE PHOSPHATASE FAMILY PROTEIN (AFU_ORTHOLOGUE AFUA_5G03860)"/>
    <property type="match status" value="1"/>
</dbReference>
<evidence type="ECO:0000259" key="1">
    <source>
        <dbReference type="Pfam" id="PF09423"/>
    </source>
</evidence>
<dbReference type="PROSITE" id="PS51318">
    <property type="entry name" value="TAT"/>
    <property type="match status" value="1"/>
</dbReference>
<dbReference type="InterPro" id="IPR018946">
    <property type="entry name" value="PhoD-like_MPP"/>
</dbReference>
<dbReference type="InterPro" id="IPR038607">
    <property type="entry name" value="PhoD-like_sf"/>
</dbReference>
<dbReference type="Pfam" id="PF16655">
    <property type="entry name" value="PhoD_N"/>
    <property type="match status" value="1"/>
</dbReference>
<accession>A0A7Z0WM53</accession>
<dbReference type="AlphaFoldDB" id="A0A7Z0WM53"/>
<feature type="domain" description="Phospholipase D N-terminal" evidence="2">
    <location>
        <begin position="55"/>
        <end position="151"/>
    </location>
</feature>